<feature type="compositionally biased region" description="Basic residues" evidence="1">
    <location>
        <begin position="150"/>
        <end position="171"/>
    </location>
</feature>
<evidence type="ECO:0000256" key="1">
    <source>
        <dbReference type="SAM" id="MobiDB-lite"/>
    </source>
</evidence>
<dbReference type="AlphaFoldDB" id="A0AAV9I1Q2"/>
<reference evidence="2" key="2">
    <citation type="submission" date="2023-06" db="EMBL/GenBank/DDBJ databases">
        <authorList>
            <consortium name="Lawrence Berkeley National Laboratory"/>
            <person name="Mondo S.J."/>
            <person name="Hensen N."/>
            <person name="Bonometti L."/>
            <person name="Westerberg I."/>
            <person name="Brannstrom I.O."/>
            <person name="Guillou S."/>
            <person name="Cros-Aarteil S."/>
            <person name="Calhoun S."/>
            <person name="Haridas S."/>
            <person name="Kuo A."/>
            <person name="Pangilinan J."/>
            <person name="Riley R."/>
            <person name="Labutti K."/>
            <person name="Andreopoulos B."/>
            <person name="Lipzen A."/>
            <person name="Chen C."/>
            <person name="Yanf M."/>
            <person name="Daum C."/>
            <person name="Ng V."/>
            <person name="Clum A."/>
            <person name="Steindorff A."/>
            <person name="Ohm R."/>
            <person name="Martin F."/>
            <person name="Silar P."/>
            <person name="Natvig D."/>
            <person name="Lalanne C."/>
            <person name="Gautier V."/>
            <person name="Ament-Velasquez S.L."/>
            <person name="Kruys A."/>
            <person name="Hutchinson M.I."/>
            <person name="Powell A.J."/>
            <person name="Barry K."/>
            <person name="Miller A.N."/>
            <person name="Grigoriev I.V."/>
            <person name="Debuchy R."/>
            <person name="Gladieux P."/>
            <person name="Thoren M.H."/>
            <person name="Johannesson H."/>
        </authorList>
    </citation>
    <scope>NUCLEOTIDE SEQUENCE</scope>
    <source>
        <strain evidence="2">PSN324</strain>
    </source>
</reference>
<dbReference type="Proteomes" id="UP001321749">
    <property type="component" value="Unassembled WGS sequence"/>
</dbReference>
<dbReference type="EMBL" id="MU864934">
    <property type="protein sequence ID" value="KAK4466100.1"/>
    <property type="molecule type" value="Genomic_DNA"/>
</dbReference>
<feature type="compositionally biased region" description="Basic and acidic residues" evidence="1">
    <location>
        <begin position="331"/>
        <end position="342"/>
    </location>
</feature>
<feature type="region of interest" description="Disordered" evidence="1">
    <location>
        <begin position="146"/>
        <end position="192"/>
    </location>
</feature>
<gene>
    <name evidence="2" type="ORF">QBC42DRAFT_282764</name>
</gene>
<feature type="compositionally biased region" description="Polar residues" evidence="1">
    <location>
        <begin position="16"/>
        <end position="26"/>
    </location>
</feature>
<name>A0AAV9I1Q2_9PEZI</name>
<feature type="region of interest" description="Disordered" evidence="1">
    <location>
        <begin position="308"/>
        <end position="400"/>
    </location>
</feature>
<sequence>MAEEIQCETHQDLPDQLQSPLINASPTDGDEEPENSYYDPQDDDDPYASWDSYSLLGSAYCCSCCLIGGWYDYQDEQETEHLIRYKRLRGRPMSHLTENPRGKHHRNPLPWSWKGKERAAGWDEDKRKLDLYLWREEQAGRRRPEFGVRNPKKTMTGKKKKAKKMKQRRRTQEKEIEETLISQESRTEPAPKKLKNPHFLLQIGAHARRNRVLDGGRSCSCCYAIAVDYRETWRRKVKTYVVPNECREGTELAADLSVRLPGETVTDRPCAMWGPRWRPMLWDDQYEYYSGDESLDDWEGSIQDHCMEGDEEEEYQEEEKAGHEEGEEETGDSRVVVEKGEDLNSAESPAESANQVGDEMKLKDFPALDADDNNNTENGSGENVVHAHADPQPERDPDLGPEWAFIARAANGEKVFEIGVSTSDCSSNCTAADWAWVNDEDLVAW</sequence>
<organism evidence="2 3">
    <name type="scientific">Cladorrhinum samala</name>
    <dbReference type="NCBI Taxonomy" id="585594"/>
    <lineage>
        <taxon>Eukaryota</taxon>
        <taxon>Fungi</taxon>
        <taxon>Dikarya</taxon>
        <taxon>Ascomycota</taxon>
        <taxon>Pezizomycotina</taxon>
        <taxon>Sordariomycetes</taxon>
        <taxon>Sordariomycetidae</taxon>
        <taxon>Sordariales</taxon>
        <taxon>Podosporaceae</taxon>
        <taxon>Cladorrhinum</taxon>
    </lineage>
</organism>
<feature type="compositionally biased region" description="Polar residues" evidence="1">
    <location>
        <begin position="345"/>
        <end position="355"/>
    </location>
</feature>
<feature type="compositionally biased region" description="Basic and acidic residues" evidence="1">
    <location>
        <begin position="385"/>
        <end position="398"/>
    </location>
</feature>
<feature type="region of interest" description="Disordered" evidence="1">
    <location>
        <begin position="1"/>
        <end position="45"/>
    </location>
</feature>
<reference evidence="2" key="1">
    <citation type="journal article" date="2023" name="Mol. Phylogenet. Evol.">
        <title>Genome-scale phylogeny and comparative genomics of the fungal order Sordariales.</title>
        <authorList>
            <person name="Hensen N."/>
            <person name="Bonometti L."/>
            <person name="Westerberg I."/>
            <person name="Brannstrom I.O."/>
            <person name="Guillou S."/>
            <person name="Cros-Aarteil S."/>
            <person name="Calhoun S."/>
            <person name="Haridas S."/>
            <person name="Kuo A."/>
            <person name="Mondo S."/>
            <person name="Pangilinan J."/>
            <person name="Riley R."/>
            <person name="LaButti K."/>
            <person name="Andreopoulos B."/>
            <person name="Lipzen A."/>
            <person name="Chen C."/>
            <person name="Yan M."/>
            <person name="Daum C."/>
            <person name="Ng V."/>
            <person name="Clum A."/>
            <person name="Steindorff A."/>
            <person name="Ohm R.A."/>
            <person name="Martin F."/>
            <person name="Silar P."/>
            <person name="Natvig D.O."/>
            <person name="Lalanne C."/>
            <person name="Gautier V."/>
            <person name="Ament-Velasquez S.L."/>
            <person name="Kruys A."/>
            <person name="Hutchinson M.I."/>
            <person name="Powell A.J."/>
            <person name="Barry K."/>
            <person name="Miller A.N."/>
            <person name="Grigoriev I.V."/>
            <person name="Debuchy R."/>
            <person name="Gladieux P."/>
            <person name="Hiltunen Thoren M."/>
            <person name="Johannesson H."/>
        </authorList>
    </citation>
    <scope>NUCLEOTIDE SEQUENCE</scope>
    <source>
        <strain evidence="2">PSN324</strain>
    </source>
</reference>
<evidence type="ECO:0000313" key="2">
    <source>
        <dbReference type="EMBL" id="KAK4466100.1"/>
    </source>
</evidence>
<feature type="compositionally biased region" description="Acidic residues" evidence="1">
    <location>
        <begin position="28"/>
        <end position="45"/>
    </location>
</feature>
<comment type="caution">
    <text evidence="2">The sequence shown here is derived from an EMBL/GenBank/DDBJ whole genome shotgun (WGS) entry which is preliminary data.</text>
</comment>
<proteinExistence type="predicted"/>
<accession>A0AAV9I1Q2</accession>
<keyword evidence="3" id="KW-1185">Reference proteome</keyword>
<protein>
    <submittedName>
        <fullName evidence="2">Uncharacterized protein</fullName>
    </submittedName>
</protein>
<evidence type="ECO:0000313" key="3">
    <source>
        <dbReference type="Proteomes" id="UP001321749"/>
    </source>
</evidence>